<sequence>MMLQLVLALLFLLDLSVAEQCKVDLKTSCIATCSNDTTIDISSLFEYPLNISSYYSYLWSPCSPITCRQGDPYNIAVCQKADQYYNCGEYRDPVYILQQRDPFMFRIEYPNGDDWRISIFTFTVTEEEPQTKITFLTEDPGLQYNFQVTGKCIGQPRCK</sequence>
<organism evidence="2">
    <name type="scientific">Amphimedon queenslandica</name>
    <name type="common">Sponge</name>
    <dbReference type="NCBI Taxonomy" id="400682"/>
    <lineage>
        <taxon>Eukaryota</taxon>
        <taxon>Metazoa</taxon>
        <taxon>Porifera</taxon>
        <taxon>Demospongiae</taxon>
        <taxon>Heteroscleromorpha</taxon>
        <taxon>Haplosclerida</taxon>
        <taxon>Niphatidae</taxon>
        <taxon>Amphimedon</taxon>
    </lineage>
</organism>
<dbReference type="Proteomes" id="UP000007879">
    <property type="component" value="Unassembled WGS sequence"/>
</dbReference>
<dbReference type="InParanoid" id="A0A1X7TVV9"/>
<reference evidence="3" key="1">
    <citation type="journal article" date="2010" name="Nature">
        <title>The Amphimedon queenslandica genome and the evolution of animal complexity.</title>
        <authorList>
            <person name="Srivastava M."/>
            <person name="Simakov O."/>
            <person name="Chapman J."/>
            <person name="Fahey B."/>
            <person name="Gauthier M.E."/>
            <person name="Mitros T."/>
            <person name="Richards G.S."/>
            <person name="Conaco C."/>
            <person name="Dacre M."/>
            <person name="Hellsten U."/>
            <person name="Larroux C."/>
            <person name="Putnam N.H."/>
            <person name="Stanke M."/>
            <person name="Adamska M."/>
            <person name="Darling A."/>
            <person name="Degnan S.M."/>
            <person name="Oakley T.H."/>
            <person name="Plachetzki D.C."/>
            <person name="Zhai Y."/>
            <person name="Adamski M."/>
            <person name="Calcino A."/>
            <person name="Cummins S.F."/>
            <person name="Goodstein D.M."/>
            <person name="Harris C."/>
            <person name="Jackson D.J."/>
            <person name="Leys S.P."/>
            <person name="Shu S."/>
            <person name="Woodcroft B.J."/>
            <person name="Vervoort M."/>
            <person name="Kosik K.S."/>
            <person name="Manning G."/>
            <person name="Degnan B.M."/>
            <person name="Rokhsar D.S."/>
        </authorList>
    </citation>
    <scope>NUCLEOTIDE SEQUENCE [LARGE SCALE GENOMIC DNA]</scope>
</reference>
<accession>A0A1X7TVV9</accession>
<dbReference type="Gene3D" id="2.70.130.10">
    <property type="entry name" value="Mannose-6-phosphate receptor binding domain"/>
    <property type="match status" value="1"/>
</dbReference>
<dbReference type="EnsemblMetazoa" id="XM_020001903.1">
    <property type="protein sequence ID" value="XP_019857462.1"/>
    <property type="gene ID" value="LOC109585779"/>
</dbReference>
<feature type="signal peptide" evidence="1">
    <location>
        <begin position="1"/>
        <end position="18"/>
    </location>
</feature>
<keyword evidence="1" id="KW-0732">Signal</keyword>
<evidence type="ECO:0000256" key="1">
    <source>
        <dbReference type="SAM" id="SignalP"/>
    </source>
</evidence>
<protein>
    <submittedName>
        <fullName evidence="2">Uncharacterized protein</fullName>
    </submittedName>
</protein>
<reference evidence="2" key="2">
    <citation type="submission" date="2017-05" db="UniProtKB">
        <authorList>
            <consortium name="EnsemblMetazoa"/>
        </authorList>
    </citation>
    <scope>IDENTIFICATION</scope>
</reference>
<evidence type="ECO:0000313" key="2">
    <source>
        <dbReference type="EnsemblMetazoa" id="Aqu2.1.19255_001"/>
    </source>
</evidence>
<keyword evidence="3" id="KW-1185">Reference proteome</keyword>
<proteinExistence type="predicted"/>
<feature type="chain" id="PRO_5012372218" evidence="1">
    <location>
        <begin position="19"/>
        <end position="159"/>
    </location>
</feature>
<dbReference type="SUPFAM" id="SSF50911">
    <property type="entry name" value="Mannose 6-phosphate receptor domain"/>
    <property type="match status" value="1"/>
</dbReference>
<gene>
    <name evidence="2" type="primary">109585779</name>
</gene>
<evidence type="ECO:0000313" key="3">
    <source>
        <dbReference type="Proteomes" id="UP000007879"/>
    </source>
</evidence>
<name>A0A1X7TVV9_AMPQE</name>
<dbReference type="InterPro" id="IPR009011">
    <property type="entry name" value="Man6P_isomerase_rcpt-bd_dom_sf"/>
</dbReference>
<dbReference type="AlphaFoldDB" id="A0A1X7TVV9"/>
<dbReference type="EnsemblMetazoa" id="Aqu2.1.19255_001">
    <property type="protein sequence ID" value="Aqu2.1.19255_001"/>
    <property type="gene ID" value="Aqu2.1.19255"/>
</dbReference>